<accession>A0A9D3Y4K2</accession>
<reference evidence="1" key="1">
    <citation type="journal article" date="2019" name="bioRxiv">
        <title>The Genome of the Zebra Mussel, Dreissena polymorpha: A Resource for Invasive Species Research.</title>
        <authorList>
            <person name="McCartney M.A."/>
            <person name="Auch B."/>
            <person name="Kono T."/>
            <person name="Mallez S."/>
            <person name="Zhang Y."/>
            <person name="Obille A."/>
            <person name="Becker A."/>
            <person name="Abrahante J.E."/>
            <person name="Garbe J."/>
            <person name="Badalamenti J.P."/>
            <person name="Herman A."/>
            <person name="Mangelson H."/>
            <person name="Liachko I."/>
            <person name="Sullivan S."/>
            <person name="Sone E.D."/>
            <person name="Koren S."/>
            <person name="Silverstein K.A.T."/>
            <person name="Beckman K.B."/>
            <person name="Gohl D.M."/>
        </authorList>
    </citation>
    <scope>NUCLEOTIDE SEQUENCE</scope>
    <source>
        <strain evidence="1">Duluth1</strain>
        <tissue evidence="1">Whole animal</tissue>
    </source>
</reference>
<comment type="caution">
    <text evidence="1">The sequence shown here is derived from an EMBL/GenBank/DDBJ whole genome shotgun (WGS) entry which is preliminary data.</text>
</comment>
<name>A0A9D3Y4K2_DREPO</name>
<proteinExistence type="predicted"/>
<dbReference type="EMBL" id="JAIWYP010000016">
    <property type="protein sequence ID" value="KAH3693798.1"/>
    <property type="molecule type" value="Genomic_DNA"/>
</dbReference>
<dbReference type="AlphaFoldDB" id="A0A9D3Y4K2"/>
<organism evidence="1 2">
    <name type="scientific">Dreissena polymorpha</name>
    <name type="common">Zebra mussel</name>
    <name type="synonym">Mytilus polymorpha</name>
    <dbReference type="NCBI Taxonomy" id="45954"/>
    <lineage>
        <taxon>Eukaryota</taxon>
        <taxon>Metazoa</taxon>
        <taxon>Spiralia</taxon>
        <taxon>Lophotrochozoa</taxon>
        <taxon>Mollusca</taxon>
        <taxon>Bivalvia</taxon>
        <taxon>Autobranchia</taxon>
        <taxon>Heteroconchia</taxon>
        <taxon>Euheterodonta</taxon>
        <taxon>Imparidentia</taxon>
        <taxon>Neoheterodontei</taxon>
        <taxon>Myida</taxon>
        <taxon>Dreissenoidea</taxon>
        <taxon>Dreissenidae</taxon>
        <taxon>Dreissena</taxon>
    </lineage>
</organism>
<sequence>MSATGTGNRQTALTASISRGRDGGWGGACIHVVEIKFSIVFQYSVNIYIYKWLWLGT</sequence>
<reference evidence="1" key="2">
    <citation type="submission" date="2020-11" db="EMBL/GenBank/DDBJ databases">
        <authorList>
            <person name="McCartney M.A."/>
            <person name="Auch B."/>
            <person name="Kono T."/>
            <person name="Mallez S."/>
            <person name="Becker A."/>
            <person name="Gohl D.M."/>
            <person name="Silverstein K.A.T."/>
            <person name="Koren S."/>
            <person name="Bechman K.B."/>
            <person name="Herman A."/>
            <person name="Abrahante J.E."/>
            <person name="Garbe J."/>
        </authorList>
    </citation>
    <scope>NUCLEOTIDE SEQUENCE</scope>
    <source>
        <strain evidence="1">Duluth1</strain>
        <tissue evidence="1">Whole animal</tissue>
    </source>
</reference>
<evidence type="ECO:0000313" key="2">
    <source>
        <dbReference type="Proteomes" id="UP000828390"/>
    </source>
</evidence>
<protein>
    <submittedName>
        <fullName evidence="1">Uncharacterized protein</fullName>
    </submittedName>
</protein>
<keyword evidence="2" id="KW-1185">Reference proteome</keyword>
<gene>
    <name evidence="1" type="ORF">DPMN_081236</name>
</gene>
<evidence type="ECO:0000313" key="1">
    <source>
        <dbReference type="EMBL" id="KAH3693798.1"/>
    </source>
</evidence>
<dbReference type="Proteomes" id="UP000828390">
    <property type="component" value="Unassembled WGS sequence"/>
</dbReference>